<feature type="compositionally biased region" description="Polar residues" evidence="1">
    <location>
        <begin position="46"/>
        <end position="70"/>
    </location>
</feature>
<proteinExistence type="predicted"/>
<evidence type="ECO:0000313" key="2">
    <source>
        <dbReference type="EMBL" id="APG78657.1"/>
    </source>
</evidence>
<protein>
    <submittedName>
        <fullName evidence="2">Uncharacterized protein</fullName>
    </submittedName>
</protein>
<feature type="region of interest" description="Disordered" evidence="1">
    <location>
        <begin position="15"/>
        <end position="95"/>
    </location>
</feature>
<feature type="compositionally biased region" description="Low complexity" evidence="1">
    <location>
        <begin position="356"/>
        <end position="382"/>
    </location>
</feature>
<accession>A0A1L3KMP5</accession>
<sequence>MDDLPEHLKELKVLADHKTYLKKPPSTGEGTSSRPESSPEEMFSASELSPSGQATPPASLRTPLSGSQETLKSHIPVRAGTTPPSSGQSLPPRKLSLHSAECQTVEPAHSAASALLAWSGNYKKPDLVAAYEAWALNSTAPWKKISGMYKKFFEAFPSYSIKEPLSLKPPKGSDFSQEVWNTILSFIWEDCLDNLIFCPREMKLHWYACIAPPAECNKSKDAHCRLAARHLHVLKMSLYPSDATESDYLDRSPMTQLGESVMLLSSAGGLCRAAKAVSESTHQQVAMCKDAAAHQKIMLDAATDKMTETSLYCSQIMDHKAQHLSRYLDLTMKKDDVDTGKFMAGSASVVTAPSERLSSTSRLSRTSSAKSSVSKATSAKRAQTGRATFPQVQKLS</sequence>
<dbReference type="RefSeq" id="YP_009333183.1">
    <property type="nucleotide sequence ID" value="NC_032430.1"/>
</dbReference>
<reference evidence="2" key="1">
    <citation type="journal article" date="2016" name="Nature">
        <title>Redefining the invertebrate RNA virosphere.</title>
        <authorList>
            <person name="Shi M."/>
            <person name="Lin X.D."/>
            <person name="Tian J.H."/>
            <person name="Chen L.J."/>
            <person name="Chen X."/>
            <person name="Li C.X."/>
            <person name="Qin X.C."/>
            <person name="Li J."/>
            <person name="Cao J.P."/>
            <person name="Eden J.S."/>
            <person name="Buchmann J."/>
            <person name="Wang W."/>
            <person name="Xu J."/>
            <person name="Holmes E.C."/>
            <person name="Zhang Y.Z."/>
        </authorList>
    </citation>
    <scope>NUCLEOTIDE SEQUENCE [LARGE SCALE GENOMIC DNA]</scope>
    <source>
        <strain evidence="2">BHTH14652</strain>
    </source>
</reference>
<name>A0A1L3KMP5_9MONO</name>
<dbReference type="EMBL" id="KX884410">
    <property type="protein sequence ID" value="APG78657.1"/>
    <property type="molecule type" value="Genomic_RNA"/>
</dbReference>
<dbReference type="GeneID" id="30745427"/>
<evidence type="ECO:0000313" key="3">
    <source>
        <dbReference type="Proteomes" id="UP000202169"/>
    </source>
</evidence>
<dbReference type="KEGG" id="vg:30745427"/>
<organism evidence="2">
    <name type="scientific">Beihai barnacle virus 8</name>
    <dbReference type="NCBI Taxonomy" id="1922366"/>
    <lineage>
        <taxon>Viruses</taxon>
        <taxon>Riboviria</taxon>
        <taxon>Orthornavirae</taxon>
        <taxon>Negarnaviricota</taxon>
        <taxon>Haploviricotina</taxon>
        <taxon>Monjiviricetes</taxon>
        <taxon>Mononegavirales</taxon>
        <taxon>Artoviridae</taxon>
        <taxon>Hexartovirus</taxon>
        <taxon>Hexartovirus cirripedis</taxon>
    </lineage>
</organism>
<dbReference type="Proteomes" id="UP000202169">
    <property type="component" value="Segment"/>
</dbReference>
<keyword evidence="3" id="KW-1185">Reference proteome</keyword>
<evidence type="ECO:0000256" key="1">
    <source>
        <dbReference type="SAM" id="MobiDB-lite"/>
    </source>
</evidence>
<feature type="region of interest" description="Disordered" evidence="1">
    <location>
        <begin position="353"/>
        <end position="396"/>
    </location>
</feature>